<dbReference type="EMBL" id="BQKB01000070">
    <property type="protein sequence ID" value="GJM54198.1"/>
    <property type="molecule type" value="Genomic_DNA"/>
</dbReference>
<dbReference type="Proteomes" id="UP001207736">
    <property type="component" value="Unassembled WGS sequence"/>
</dbReference>
<gene>
    <name evidence="1" type="ORF">RCZ15_26060</name>
    <name evidence="2" type="ORF">RCZ16_25140</name>
</gene>
<dbReference type="AlphaFoldDB" id="A0AAV5B127"/>
<evidence type="ECO:0000313" key="3">
    <source>
        <dbReference type="Proteomes" id="UP001207736"/>
    </source>
</evidence>
<protein>
    <submittedName>
        <fullName evidence="1">Uncharacterized protein</fullName>
    </submittedName>
</protein>
<dbReference type="RefSeq" id="WP_264845326.1">
    <property type="nucleotide sequence ID" value="NZ_BPMA01000008.1"/>
</dbReference>
<dbReference type="EMBL" id="BQKA01000082">
    <property type="protein sequence ID" value="GJM51633.1"/>
    <property type="molecule type" value="Genomic_DNA"/>
</dbReference>
<sequence>MAGIRITLKETGQQSIARLWVAGVTSKIIKGYWVNSKGEKITLHPYDEPDFLYFYFESIEESIGKKVVYELFDSDLGIANDDSLYKGEYIISETNNTIIIPLTPELFQKGKDNITEFLTMERKDNILKIYIKFKVEDDRSYEFPTNDSDYLKIHVIEFVPKVMRKLSWTYGEELQNIWFRGYPNKKPWKEVILGVIKMDWVLSFPRVKKVYDNLVNNLWKEEKAINILKKMIKRMTQDNNIGLKLPKENWQTVSFGVTSDRLIEYENVEQPKDNYKQHTEKMPLFERFYYTSTNYKITDLFKLNLSEPLDDLTATLGSFNFRVIALGIITKTTEGFLIKINKIGVYIEDSFDFITKDEGLGDWNITKNKVQPIYPLVEPPFGSYRITNESYQKYRKDYGKGMDFNVYSDIKYIDKTKDNIFYATEKELS</sequence>
<accession>A0AAV5B127</accession>
<comment type="caution">
    <text evidence="1">The sequence shown here is derived from an EMBL/GenBank/DDBJ whole genome shotgun (WGS) entry which is preliminary data.</text>
</comment>
<evidence type="ECO:0000313" key="1">
    <source>
        <dbReference type="EMBL" id="GJM51633.1"/>
    </source>
</evidence>
<evidence type="ECO:0000313" key="2">
    <source>
        <dbReference type="EMBL" id="GJM54198.1"/>
    </source>
</evidence>
<proteinExistence type="predicted"/>
<reference evidence="1 4" key="1">
    <citation type="submission" date="2021-11" db="EMBL/GenBank/DDBJ databases">
        <title>Draft genome sequence of Capnocytophaga sp. strain KC07075 isolated from cat oral cavity.</title>
        <authorList>
            <person name="Suzuki M."/>
            <person name="Imaoka K."/>
            <person name="Kimura M."/>
            <person name="Morikawa S."/>
            <person name="Maeda K."/>
        </authorList>
    </citation>
    <scope>NUCLEOTIDE SEQUENCE</scope>
    <source>
        <strain evidence="1">KC07075</strain>
        <strain evidence="2 4">KC07079</strain>
    </source>
</reference>
<keyword evidence="4" id="KW-1185">Reference proteome</keyword>
<dbReference type="Proteomes" id="UP001208692">
    <property type="component" value="Unassembled WGS sequence"/>
</dbReference>
<name>A0AAV5B127_9FLAO</name>
<dbReference type="InterPro" id="IPR045646">
    <property type="entry name" value="DUF6402"/>
</dbReference>
<organism evidence="1 3">
    <name type="scientific">Capnocytophaga catalasegens</name>
    <dbReference type="NCBI Taxonomy" id="1004260"/>
    <lineage>
        <taxon>Bacteria</taxon>
        <taxon>Pseudomonadati</taxon>
        <taxon>Bacteroidota</taxon>
        <taxon>Flavobacteriia</taxon>
        <taxon>Flavobacteriales</taxon>
        <taxon>Flavobacteriaceae</taxon>
        <taxon>Capnocytophaga</taxon>
    </lineage>
</organism>
<evidence type="ECO:0000313" key="4">
    <source>
        <dbReference type="Proteomes" id="UP001208692"/>
    </source>
</evidence>
<dbReference type="Pfam" id="PF19940">
    <property type="entry name" value="DUF6402"/>
    <property type="match status" value="1"/>
</dbReference>